<comment type="caution">
    <text evidence="2">The sequence shown here is derived from an EMBL/GenBank/DDBJ whole genome shotgun (WGS) entry which is preliminary data.</text>
</comment>
<dbReference type="AlphaFoldDB" id="A0A392U028"/>
<organism evidence="2 3">
    <name type="scientific">Trifolium medium</name>
    <dbReference type="NCBI Taxonomy" id="97028"/>
    <lineage>
        <taxon>Eukaryota</taxon>
        <taxon>Viridiplantae</taxon>
        <taxon>Streptophyta</taxon>
        <taxon>Embryophyta</taxon>
        <taxon>Tracheophyta</taxon>
        <taxon>Spermatophyta</taxon>
        <taxon>Magnoliopsida</taxon>
        <taxon>eudicotyledons</taxon>
        <taxon>Gunneridae</taxon>
        <taxon>Pentapetalae</taxon>
        <taxon>rosids</taxon>
        <taxon>fabids</taxon>
        <taxon>Fabales</taxon>
        <taxon>Fabaceae</taxon>
        <taxon>Papilionoideae</taxon>
        <taxon>50 kb inversion clade</taxon>
        <taxon>NPAAA clade</taxon>
        <taxon>Hologalegina</taxon>
        <taxon>IRL clade</taxon>
        <taxon>Trifolieae</taxon>
        <taxon>Trifolium</taxon>
    </lineage>
</organism>
<feature type="non-terminal residue" evidence="2">
    <location>
        <position position="63"/>
    </location>
</feature>
<dbReference type="Proteomes" id="UP000265520">
    <property type="component" value="Unassembled WGS sequence"/>
</dbReference>
<name>A0A392U028_9FABA</name>
<protein>
    <submittedName>
        <fullName evidence="2">Uncharacterized protein</fullName>
    </submittedName>
</protein>
<feature type="compositionally biased region" description="Basic and acidic residues" evidence="1">
    <location>
        <begin position="11"/>
        <end position="31"/>
    </location>
</feature>
<reference evidence="2 3" key="1">
    <citation type="journal article" date="2018" name="Front. Plant Sci.">
        <title>Red Clover (Trifolium pratense) and Zigzag Clover (T. medium) - A Picture of Genomic Similarities and Differences.</title>
        <authorList>
            <person name="Dluhosova J."/>
            <person name="Istvanek J."/>
            <person name="Nedelnik J."/>
            <person name="Repkova J."/>
        </authorList>
    </citation>
    <scope>NUCLEOTIDE SEQUENCE [LARGE SCALE GENOMIC DNA]</scope>
    <source>
        <strain evidence="3">cv. 10/8</strain>
        <tissue evidence="2">Leaf</tissue>
    </source>
</reference>
<evidence type="ECO:0000256" key="1">
    <source>
        <dbReference type="SAM" id="MobiDB-lite"/>
    </source>
</evidence>
<sequence length="63" mass="7049">MLNPVLVAGRDQARESDRTSESSSLQREKATGHHKNPRIPGFRERESDRSLASSLEWSLGDQA</sequence>
<accession>A0A392U028</accession>
<feature type="region of interest" description="Disordered" evidence="1">
    <location>
        <begin position="1"/>
        <end position="63"/>
    </location>
</feature>
<dbReference type="EMBL" id="LXQA010701947">
    <property type="protein sequence ID" value="MCI66771.1"/>
    <property type="molecule type" value="Genomic_DNA"/>
</dbReference>
<evidence type="ECO:0000313" key="2">
    <source>
        <dbReference type="EMBL" id="MCI66771.1"/>
    </source>
</evidence>
<evidence type="ECO:0000313" key="3">
    <source>
        <dbReference type="Proteomes" id="UP000265520"/>
    </source>
</evidence>
<proteinExistence type="predicted"/>
<keyword evidence="3" id="KW-1185">Reference proteome</keyword>